<dbReference type="GO" id="GO:0016740">
    <property type="term" value="F:transferase activity"/>
    <property type="evidence" value="ECO:0007669"/>
    <property type="project" value="UniProtKB-KW"/>
</dbReference>
<proteinExistence type="predicted"/>
<feature type="domain" description="Phage-Barnase-EndoU-ColicinE5/D-RelE like nuclease 4" evidence="1">
    <location>
        <begin position="37"/>
        <end position="195"/>
    </location>
</feature>
<comment type="caution">
    <text evidence="2">The sequence shown here is derived from an EMBL/GenBank/DDBJ whole genome shotgun (WGS) entry which is preliminary data.</text>
</comment>
<organism evidence="2 3">
    <name type="scientific">Lactococcus lactis subsp. lactis</name>
    <name type="common">Streptococcus lactis</name>
    <dbReference type="NCBI Taxonomy" id="1360"/>
    <lineage>
        <taxon>Bacteria</taxon>
        <taxon>Bacillati</taxon>
        <taxon>Bacillota</taxon>
        <taxon>Bacilli</taxon>
        <taxon>Lactobacillales</taxon>
        <taxon>Streptococcaceae</taxon>
        <taxon>Lactococcus</taxon>
    </lineage>
</organism>
<dbReference type="AlphaFoldDB" id="A0A0B8QKC4"/>
<evidence type="ECO:0000313" key="2">
    <source>
        <dbReference type="EMBL" id="GAM80285.1"/>
    </source>
</evidence>
<protein>
    <submittedName>
        <fullName evidence="2">Glutathione S-transferase</fullName>
    </submittedName>
</protein>
<evidence type="ECO:0000259" key="1">
    <source>
        <dbReference type="Pfam" id="PF18813"/>
    </source>
</evidence>
<reference evidence="2 3" key="1">
    <citation type="submission" date="2015-01" db="EMBL/GenBank/DDBJ databases">
        <title>Lactococcus lactis subsp.lactis JCM 5805 whole genome shotgun sequence.</title>
        <authorList>
            <person name="Fujii T."/>
            <person name="Tomita Y."/>
            <person name="Ikushima S."/>
            <person name="Fujiwara D."/>
        </authorList>
    </citation>
    <scope>NUCLEOTIDE SEQUENCE [LARGE SCALE GENOMIC DNA]</scope>
    <source>
        <strain evidence="2 3">JCM 5805</strain>
    </source>
</reference>
<dbReference type="Proteomes" id="UP000031847">
    <property type="component" value="Unassembled WGS sequence"/>
</dbReference>
<dbReference type="InterPro" id="IPR041420">
    <property type="entry name" value="PBECR4"/>
</dbReference>
<keyword evidence="2" id="KW-0808">Transferase</keyword>
<accession>A0A0B8QKC4</accession>
<name>A0A0B8QKC4_LACLL</name>
<evidence type="ECO:0000313" key="3">
    <source>
        <dbReference type="Proteomes" id="UP000031847"/>
    </source>
</evidence>
<dbReference type="Pfam" id="PF18813">
    <property type="entry name" value="PBECR4"/>
    <property type="match status" value="1"/>
</dbReference>
<sequence>MGSAPYRAGLFLRRKLMSFRKMNRTEERSFERQLSFIYEIAEYVAKHFIGKKIFVVTEHETLQLNFKRGNLPHLLGIKYVGSQQQFWQNIKTHSLNPRSVEIQDYTFEKLQAMHGFQDLFEGEAMLTDKLELCHIVIDKALKTKKMVLAIGLDKDESRQFYFPRTAINLKNYRNDLSKGRIVLEVYTINRETGNKAILKQRED</sequence>
<gene>
    <name evidence="2" type="ORF">JCM5805K_1396</name>
</gene>
<dbReference type="EMBL" id="BBSI01000022">
    <property type="protein sequence ID" value="GAM80285.1"/>
    <property type="molecule type" value="Genomic_DNA"/>
</dbReference>